<dbReference type="SMART" id="SM00849">
    <property type="entry name" value="Lactamase_B"/>
    <property type="match status" value="1"/>
</dbReference>
<accession>A0A940NMA1</accession>
<dbReference type="Proteomes" id="UP000682134">
    <property type="component" value="Unassembled WGS sequence"/>
</dbReference>
<gene>
    <name evidence="4" type="ORF">J5Y03_02525</name>
</gene>
<organism evidence="4 5">
    <name type="scientific">Gottfriedia endophytica</name>
    <dbReference type="NCBI Taxonomy" id="2820819"/>
    <lineage>
        <taxon>Bacteria</taxon>
        <taxon>Bacillati</taxon>
        <taxon>Bacillota</taxon>
        <taxon>Bacilli</taxon>
        <taxon>Bacillales</taxon>
        <taxon>Bacillaceae</taxon>
        <taxon>Gottfriedia</taxon>
    </lineage>
</organism>
<evidence type="ECO:0000256" key="1">
    <source>
        <dbReference type="ARBA" id="ARBA00022801"/>
    </source>
</evidence>
<sequence>MKITYLGHSVVLLENENHSIIIDPFINGNPHTSIKVEDIKVDTILVTHGHADHIGDAVELSKQNDAVIIAPVELAAWLEWQGAKVMPMHVGGSTKLPFGKVKLVEAIHGSSIIDDEKQVIINVGPPVGYLVTMDEKVIYHAGDTALYRGMKTLGELENIDVAFLPIGDHFTMGIDDAVVAAKWINAKQVIPMHYNTFPPIQNDPNEFISKLENKNGLVMEANSTITLK</sequence>
<keyword evidence="5" id="KW-1185">Reference proteome</keyword>
<dbReference type="InterPro" id="IPR022877">
    <property type="entry name" value="UPF0173"/>
</dbReference>
<protein>
    <recommendedName>
        <fullName evidence="2">UPF0173 metal-dependent hydrolase J5Y03_02525</fullName>
    </recommendedName>
</protein>
<dbReference type="NCBIfam" id="NF001911">
    <property type="entry name" value="PRK00685.1"/>
    <property type="match status" value="1"/>
</dbReference>
<dbReference type="InterPro" id="IPR036866">
    <property type="entry name" value="RibonucZ/Hydroxyglut_hydro"/>
</dbReference>
<dbReference type="RefSeq" id="WP_209402119.1">
    <property type="nucleotide sequence ID" value="NZ_JAGIYQ010000001.1"/>
</dbReference>
<proteinExistence type="inferred from homology"/>
<comment type="similarity">
    <text evidence="2">Belongs to the UPF0173 family.</text>
</comment>
<dbReference type="EMBL" id="JAGIYQ010000001">
    <property type="protein sequence ID" value="MBP0724058.1"/>
    <property type="molecule type" value="Genomic_DNA"/>
</dbReference>
<comment type="caution">
    <text evidence="4">The sequence shown here is derived from an EMBL/GenBank/DDBJ whole genome shotgun (WGS) entry which is preliminary data.</text>
</comment>
<evidence type="ECO:0000313" key="4">
    <source>
        <dbReference type="EMBL" id="MBP0724058.1"/>
    </source>
</evidence>
<evidence type="ECO:0000256" key="2">
    <source>
        <dbReference type="HAMAP-Rule" id="MF_00457"/>
    </source>
</evidence>
<dbReference type="GO" id="GO:0016787">
    <property type="term" value="F:hydrolase activity"/>
    <property type="evidence" value="ECO:0007669"/>
    <property type="project" value="UniProtKB-UniRule"/>
</dbReference>
<reference evidence="4" key="1">
    <citation type="submission" date="2021-04" db="EMBL/GenBank/DDBJ databases">
        <title>Genome seq and assembly of Bacillus sp.</title>
        <authorList>
            <person name="Chhetri G."/>
        </authorList>
    </citation>
    <scope>NUCLEOTIDE SEQUENCE</scope>
    <source>
        <strain evidence="4">RG28</strain>
    </source>
</reference>
<dbReference type="InterPro" id="IPR050114">
    <property type="entry name" value="UPF0173_UPF0282_UlaG_hydrolase"/>
</dbReference>
<name>A0A940NMA1_9BACI</name>
<evidence type="ECO:0000313" key="5">
    <source>
        <dbReference type="Proteomes" id="UP000682134"/>
    </source>
</evidence>
<dbReference type="PANTHER" id="PTHR43546:SF3">
    <property type="entry name" value="UPF0173 METAL-DEPENDENT HYDROLASE MJ1163"/>
    <property type="match status" value="1"/>
</dbReference>
<dbReference type="SUPFAM" id="SSF56281">
    <property type="entry name" value="Metallo-hydrolase/oxidoreductase"/>
    <property type="match status" value="1"/>
</dbReference>
<dbReference type="AlphaFoldDB" id="A0A940NMA1"/>
<dbReference type="PANTHER" id="PTHR43546">
    <property type="entry name" value="UPF0173 METAL-DEPENDENT HYDROLASE MJ1163-RELATED"/>
    <property type="match status" value="1"/>
</dbReference>
<evidence type="ECO:0000259" key="3">
    <source>
        <dbReference type="SMART" id="SM00849"/>
    </source>
</evidence>
<dbReference type="InterPro" id="IPR001279">
    <property type="entry name" value="Metallo-B-lactamas"/>
</dbReference>
<dbReference type="Pfam" id="PF13483">
    <property type="entry name" value="Lactamase_B_3"/>
    <property type="match status" value="1"/>
</dbReference>
<dbReference type="Gene3D" id="3.60.15.10">
    <property type="entry name" value="Ribonuclease Z/Hydroxyacylglutathione hydrolase-like"/>
    <property type="match status" value="1"/>
</dbReference>
<keyword evidence="1 2" id="KW-0378">Hydrolase</keyword>
<feature type="domain" description="Metallo-beta-lactamase" evidence="3">
    <location>
        <begin position="7"/>
        <end position="193"/>
    </location>
</feature>
<dbReference type="HAMAP" id="MF_00457">
    <property type="entry name" value="UPF0173"/>
    <property type="match status" value="1"/>
</dbReference>